<protein>
    <submittedName>
        <fullName evidence="1">Uncharacterized protein</fullName>
    </submittedName>
</protein>
<sequence length="282" mass="33208">MPEKQFYIPICVNMRIKLKLNKTEFIVHIVKQDVWSKLNILNNINGKDLFGINDQHVIMAIQNYIDKSLCCVTEWNNDQIMTCAFEQCLKRKISVSGLNWNIFFIEWKQRSSSVIELSSHLTRIYPENYELIDRELRAWRSMMRKVGCMNITPFTKKQSSFEFWTYSSDPSNDQALISYLYTENLLNGMPYNLLESDIKIENMKMQNTIDKFWMSFDESIQMNKHRFDEKTRILSIIVNKFGHREIQVKLKISNDLISVTKKYVNTNGPGCIATIKPIITKS</sequence>
<dbReference type="AlphaFoldDB" id="A0A397STL6"/>
<dbReference type="EMBL" id="QKYT01000219">
    <property type="protein sequence ID" value="RIA89453.1"/>
    <property type="molecule type" value="Genomic_DNA"/>
</dbReference>
<organism evidence="1 2">
    <name type="scientific">Glomus cerebriforme</name>
    <dbReference type="NCBI Taxonomy" id="658196"/>
    <lineage>
        <taxon>Eukaryota</taxon>
        <taxon>Fungi</taxon>
        <taxon>Fungi incertae sedis</taxon>
        <taxon>Mucoromycota</taxon>
        <taxon>Glomeromycotina</taxon>
        <taxon>Glomeromycetes</taxon>
        <taxon>Glomerales</taxon>
        <taxon>Glomeraceae</taxon>
        <taxon>Glomus</taxon>
    </lineage>
</organism>
<evidence type="ECO:0000313" key="1">
    <source>
        <dbReference type="EMBL" id="RIA89453.1"/>
    </source>
</evidence>
<gene>
    <name evidence="1" type="ORF">C1645_738624</name>
</gene>
<reference evidence="1 2" key="1">
    <citation type="submission" date="2018-06" db="EMBL/GenBank/DDBJ databases">
        <title>Comparative genomics reveals the genomic features of Rhizophagus irregularis, R. cerebriforme, R. diaphanum and Gigaspora rosea, and their symbiotic lifestyle signature.</title>
        <authorList>
            <person name="Morin E."/>
            <person name="San Clemente H."/>
            <person name="Chen E.C.H."/>
            <person name="De La Providencia I."/>
            <person name="Hainaut M."/>
            <person name="Kuo A."/>
            <person name="Kohler A."/>
            <person name="Murat C."/>
            <person name="Tang N."/>
            <person name="Roy S."/>
            <person name="Loubradou J."/>
            <person name="Henrissat B."/>
            <person name="Grigoriev I.V."/>
            <person name="Corradi N."/>
            <person name="Roux C."/>
            <person name="Martin F.M."/>
        </authorList>
    </citation>
    <scope>NUCLEOTIDE SEQUENCE [LARGE SCALE GENOMIC DNA]</scope>
    <source>
        <strain evidence="1 2">DAOM 227022</strain>
    </source>
</reference>
<keyword evidence="2" id="KW-1185">Reference proteome</keyword>
<accession>A0A397STL6</accession>
<dbReference type="Proteomes" id="UP000265703">
    <property type="component" value="Unassembled WGS sequence"/>
</dbReference>
<dbReference type="OrthoDB" id="2438612at2759"/>
<evidence type="ECO:0000313" key="2">
    <source>
        <dbReference type="Proteomes" id="UP000265703"/>
    </source>
</evidence>
<proteinExistence type="predicted"/>
<name>A0A397STL6_9GLOM</name>
<comment type="caution">
    <text evidence="1">The sequence shown here is derived from an EMBL/GenBank/DDBJ whole genome shotgun (WGS) entry which is preliminary data.</text>
</comment>